<dbReference type="PANTHER" id="PTHR47816">
    <property type="entry name" value="RIBOSOMAL RNA SMALL SUBUNIT METHYLTRANSFERASE C"/>
    <property type="match status" value="1"/>
</dbReference>
<dbReference type="OrthoDB" id="9764961at2"/>
<evidence type="ECO:0000256" key="3">
    <source>
        <dbReference type="SAM" id="MobiDB-lite"/>
    </source>
</evidence>
<dbReference type="PANTHER" id="PTHR47816:SF4">
    <property type="entry name" value="RIBOSOMAL RNA SMALL SUBUNIT METHYLTRANSFERASE C"/>
    <property type="match status" value="1"/>
</dbReference>
<dbReference type="Pfam" id="PF05175">
    <property type="entry name" value="MTS"/>
    <property type="match status" value="1"/>
</dbReference>
<accession>A0A1B9VSC8</accession>
<dbReference type="CDD" id="cd02440">
    <property type="entry name" value="AdoMet_MTases"/>
    <property type="match status" value="1"/>
</dbReference>
<dbReference type="eggNOG" id="COG2813">
    <property type="taxonomic scope" value="Bacteria"/>
</dbReference>
<gene>
    <name evidence="4" type="ORF">CHT91_07345</name>
</gene>
<dbReference type="RefSeq" id="WP_065673575.1">
    <property type="nucleotide sequence ID" value="NZ_AP031491.1"/>
</dbReference>
<sequence>MSRSRRDDHAPSHYFTTPEGPVQTRTISVNVWDDSMMMTTAGGVFSGARLDPGTAVLMREVTPPPSDGTFLDLGCGYGPIACALARACRGSKVVAVDVNDLAIDLTNRNAKALGIGDRVHACRPEDVDSDLRFDEIWSNPPIRVGKPILHEMLTTWLARLTDEGVAHLVVGKNLGADSLTRWLCDQGFDAARVASAKGFRVIDVNA</sequence>
<keyword evidence="1 4" id="KW-0489">Methyltransferase</keyword>
<evidence type="ECO:0000313" key="5">
    <source>
        <dbReference type="Proteomes" id="UP000259211"/>
    </source>
</evidence>
<feature type="region of interest" description="Disordered" evidence="3">
    <location>
        <begin position="1"/>
        <end position="20"/>
    </location>
</feature>
<reference evidence="4 5" key="1">
    <citation type="submission" date="2017-07" db="EMBL/GenBank/DDBJ databases">
        <authorList>
            <person name="Sun Z.S."/>
            <person name="Albrecht U."/>
            <person name="Echele G."/>
            <person name="Lee C.C."/>
        </authorList>
    </citation>
    <scope>NUCLEOTIDE SEQUENCE [LARGE SCALE GENOMIC DNA]</scope>
    <source>
        <strain evidence="4 5">P16-029</strain>
    </source>
</reference>
<evidence type="ECO:0000313" key="4">
    <source>
        <dbReference type="EMBL" id="RFT43843.1"/>
    </source>
</evidence>
<dbReference type="GO" id="GO:0008757">
    <property type="term" value="F:S-adenosylmethionine-dependent methyltransferase activity"/>
    <property type="evidence" value="ECO:0007669"/>
    <property type="project" value="InterPro"/>
</dbReference>
<dbReference type="InterPro" id="IPR029063">
    <property type="entry name" value="SAM-dependent_MTases_sf"/>
</dbReference>
<dbReference type="GO" id="GO:0032259">
    <property type="term" value="P:methylation"/>
    <property type="evidence" value="ECO:0007669"/>
    <property type="project" value="UniProtKB-KW"/>
</dbReference>
<name>A0A1B9VSC8_9ACTN</name>
<dbReference type="STRING" id="33010.BFS79_10210"/>
<dbReference type="InterPro" id="IPR007848">
    <property type="entry name" value="Small_mtfrase_dom"/>
</dbReference>
<proteinExistence type="predicted"/>
<evidence type="ECO:0000256" key="1">
    <source>
        <dbReference type="ARBA" id="ARBA00022603"/>
    </source>
</evidence>
<dbReference type="Gene3D" id="3.40.50.150">
    <property type="entry name" value="Vaccinia Virus protein VP39"/>
    <property type="match status" value="1"/>
</dbReference>
<dbReference type="SUPFAM" id="SSF53335">
    <property type="entry name" value="S-adenosyl-L-methionine-dependent methyltransferases"/>
    <property type="match status" value="1"/>
</dbReference>
<evidence type="ECO:0000256" key="2">
    <source>
        <dbReference type="ARBA" id="ARBA00022679"/>
    </source>
</evidence>
<feature type="compositionally biased region" description="Basic and acidic residues" evidence="3">
    <location>
        <begin position="1"/>
        <end position="11"/>
    </location>
</feature>
<dbReference type="AlphaFoldDB" id="A0A1B9VSC8"/>
<organism evidence="4 5">
    <name type="scientific">Cutibacterium avidum</name>
    <dbReference type="NCBI Taxonomy" id="33010"/>
    <lineage>
        <taxon>Bacteria</taxon>
        <taxon>Bacillati</taxon>
        <taxon>Actinomycetota</taxon>
        <taxon>Actinomycetes</taxon>
        <taxon>Propionibacteriales</taxon>
        <taxon>Propionibacteriaceae</taxon>
        <taxon>Cutibacterium</taxon>
    </lineage>
</organism>
<keyword evidence="2 4" id="KW-0808">Transferase</keyword>
<dbReference type="InterPro" id="IPR046977">
    <property type="entry name" value="RsmC/RlmG"/>
</dbReference>
<protein>
    <submittedName>
        <fullName evidence="4">Methyltransferase</fullName>
    </submittedName>
</protein>
<dbReference type="EMBL" id="NOWI01000006">
    <property type="protein sequence ID" value="RFT43843.1"/>
    <property type="molecule type" value="Genomic_DNA"/>
</dbReference>
<dbReference type="Proteomes" id="UP000259211">
    <property type="component" value="Unassembled WGS sequence"/>
</dbReference>
<comment type="caution">
    <text evidence="4">The sequence shown here is derived from an EMBL/GenBank/DDBJ whole genome shotgun (WGS) entry which is preliminary data.</text>
</comment>